<accession>E4WXG8</accession>
<organism evidence="2">
    <name type="scientific">Oikopleura dioica</name>
    <name type="common">Tunicate</name>
    <dbReference type="NCBI Taxonomy" id="34765"/>
    <lineage>
        <taxon>Eukaryota</taxon>
        <taxon>Metazoa</taxon>
        <taxon>Chordata</taxon>
        <taxon>Tunicata</taxon>
        <taxon>Appendicularia</taxon>
        <taxon>Copelata</taxon>
        <taxon>Oikopleuridae</taxon>
        <taxon>Oikopleura</taxon>
    </lineage>
</organism>
<evidence type="ECO:0000313" key="2">
    <source>
        <dbReference type="EMBL" id="CBY22060.1"/>
    </source>
</evidence>
<dbReference type="EMBL" id="FN653018">
    <property type="protein sequence ID" value="CBY22060.1"/>
    <property type="molecule type" value="Genomic_DNA"/>
</dbReference>
<feature type="compositionally biased region" description="Basic and acidic residues" evidence="1">
    <location>
        <begin position="241"/>
        <end position="258"/>
    </location>
</feature>
<proteinExistence type="predicted"/>
<feature type="compositionally biased region" description="Basic and acidic residues" evidence="1">
    <location>
        <begin position="280"/>
        <end position="293"/>
    </location>
</feature>
<evidence type="ECO:0000313" key="3">
    <source>
        <dbReference type="Proteomes" id="UP000001307"/>
    </source>
</evidence>
<keyword evidence="3" id="KW-1185">Reference proteome</keyword>
<feature type="compositionally biased region" description="Basic residues" evidence="1">
    <location>
        <begin position="269"/>
        <end position="279"/>
    </location>
</feature>
<dbReference type="InParanoid" id="E4WXG8"/>
<protein>
    <recommendedName>
        <fullName evidence="4">Zinc-binding domain-containing protein</fullName>
    </recommendedName>
</protein>
<feature type="region of interest" description="Disordered" evidence="1">
    <location>
        <begin position="197"/>
        <end position="298"/>
    </location>
</feature>
<dbReference type="AlphaFoldDB" id="E4WXG8"/>
<dbReference type="Proteomes" id="UP000001307">
    <property type="component" value="Unassembled WGS sequence"/>
</dbReference>
<dbReference type="OrthoDB" id="10475638at2759"/>
<evidence type="ECO:0008006" key="4">
    <source>
        <dbReference type="Google" id="ProtNLM"/>
    </source>
</evidence>
<name>E4WXG8_OIKDI</name>
<gene>
    <name evidence="2" type="ORF">GSOID_T00011602001</name>
</gene>
<evidence type="ECO:0000256" key="1">
    <source>
        <dbReference type="SAM" id="MobiDB-lite"/>
    </source>
</evidence>
<reference evidence="2" key="1">
    <citation type="journal article" date="2010" name="Science">
        <title>Plasticity of animal genome architecture unmasked by rapid evolution of a pelagic tunicate.</title>
        <authorList>
            <person name="Denoeud F."/>
            <person name="Henriet S."/>
            <person name="Mungpakdee S."/>
            <person name="Aury J.M."/>
            <person name="Da Silva C."/>
            <person name="Brinkmann H."/>
            <person name="Mikhaleva J."/>
            <person name="Olsen L.C."/>
            <person name="Jubin C."/>
            <person name="Canestro C."/>
            <person name="Bouquet J.M."/>
            <person name="Danks G."/>
            <person name="Poulain J."/>
            <person name="Campsteijn C."/>
            <person name="Adamski M."/>
            <person name="Cross I."/>
            <person name="Yadetie F."/>
            <person name="Muffato M."/>
            <person name="Louis A."/>
            <person name="Butcher S."/>
            <person name="Tsagkogeorga G."/>
            <person name="Konrad A."/>
            <person name="Singh S."/>
            <person name="Jensen M.F."/>
            <person name="Cong E.H."/>
            <person name="Eikeseth-Otteraa H."/>
            <person name="Noel B."/>
            <person name="Anthouard V."/>
            <person name="Porcel B.M."/>
            <person name="Kachouri-Lafond R."/>
            <person name="Nishino A."/>
            <person name="Ugolini M."/>
            <person name="Chourrout P."/>
            <person name="Nishida H."/>
            <person name="Aasland R."/>
            <person name="Huzurbazar S."/>
            <person name="Westhof E."/>
            <person name="Delsuc F."/>
            <person name="Lehrach H."/>
            <person name="Reinhardt R."/>
            <person name="Weissenbach J."/>
            <person name="Roy S.W."/>
            <person name="Artiguenave F."/>
            <person name="Postlethwait J.H."/>
            <person name="Manak J.R."/>
            <person name="Thompson E.M."/>
            <person name="Jaillon O."/>
            <person name="Du Pasquier L."/>
            <person name="Boudinot P."/>
            <person name="Liberles D.A."/>
            <person name="Volff J.N."/>
            <person name="Philippe H."/>
            <person name="Lenhard B."/>
            <person name="Roest Crollius H."/>
            <person name="Wincker P."/>
            <person name="Chourrout D."/>
        </authorList>
    </citation>
    <scope>NUCLEOTIDE SEQUENCE [LARGE SCALE GENOMIC DNA]</scope>
</reference>
<sequence>MPPGKITRFFKCVSLHCVENPSWKNADHQAEAQACPCCEIDAKPYRIVCTGRLYGNFRCKGTQKSCGKYWTSAYAFCGRWQQCSRCYEKVEPYSLRELDKKKGNGPPKPHCHVFCQVCKDLKSQGILTGCQNYFEEAEMDLNKNEEKSAAKKNNGYIQQSRQNAKNIELEQNGQLRRKYFDRRKAIRDFEKFHTKNLRLHEQEKSKQKTEIKEEPAKVVKKKKKSKTNKDESKSKIASSEIKIEKTELGIETEKDPGERIPAPDIEQKKKSKRKKKRKSKSGEFEKGPGDKQKTATGMRFPFSKKLEYKVEKYEENTDKAKFLNEIALKMITFRMKNKLTISGAGDQV</sequence>
<feature type="compositionally biased region" description="Basic and acidic residues" evidence="1">
    <location>
        <begin position="197"/>
        <end position="217"/>
    </location>
</feature>